<sequence>MNENLFRWSKMLRSPLFLGCCGCNSHWQAGRTAKYAVALSFHSIHGQKVPKKAGRQAKTDRQIRFVVRSLSIWCKVLPDFAFLCTHTHVHGHTHKSRERVANFPMTTAASCLFPLAGVDVLLFFLGRVGWSILVHTSDTIFYSVGHNSSG</sequence>
<reference evidence="2" key="1">
    <citation type="submission" date="2021-05" db="EMBL/GenBank/DDBJ databases">
        <authorList>
            <person name="Alioto T."/>
            <person name="Alioto T."/>
            <person name="Gomez Garrido J."/>
        </authorList>
    </citation>
    <scope>NUCLEOTIDE SEQUENCE</scope>
</reference>
<protein>
    <submittedName>
        <fullName evidence="2">(northern house mosquito) hypothetical protein</fullName>
    </submittedName>
</protein>
<evidence type="ECO:0000256" key="1">
    <source>
        <dbReference type="SAM" id="Phobius"/>
    </source>
</evidence>
<feature type="transmembrane region" description="Helical" evidence="1">
    <location>
        <begin position="103"/>
        <end position="125"/>
    </location>
</feature>
<evidence type="ECO:0000313" key="2">
    <source>
        <dbReference type="EMBL" id="CAG6491957.1"/>
    </source>
</evidence>
<keyword evidence="1" id="KW-0472">Membrane</keyword>
<dbReference type="AlphaFoldDB" id="A0A8D8CER4"/>
<name>A0A8D8CER4_CULPI</name>
<proteinExistence type="predicted"/>
<keyword evidence="1" id="KW-0812">Transmembrane</keyword>
<accession>A0A8D8CER4</accession>
<organism evidence="2">
    <name type="scientific">Culex pipiens</name>
    <name type="common">House mosquito</name>
    <dbReference type="NCBI Taxonomy" id="7175"/>
    <lineage>
        <taxon>Eukaryota</taxon>
        <taxon>Metazoa</taxon>
        <taxon>Ecdysozoa</taxon>
        <taxon>Arthropoda</taxon>
        <taxon>Hexapoda</taxon>
        <taxon>Insecta</taxon>
        <taxon>Pterygota</taxon>
        <taxon>Neoptera</taxon>
        <taxon>Endopterygota</taxon>
        <taxon>Diptera</taxon>
        <taxon>Nematocera</taxon>
        <taxon>Culicoidea</taxon>
        <taxon>Culicidae</taxon>
        <taxon>Culicinae</taxon>
        <taxon>Culicini</taxon>
        <taxon>Culex</taxon>
        <taxon>Culex</taxon>
    </lineage>
</organism>
<keyword evidence="1" id="KW-1133">Transmembrane helix</keyword>
<dbReference type="EMBL" id="HBUE01119910">
    <property type="protein sequence ID" value="CAG6491957.1"/>
    <property type="molecule type" value="Transcribed_RNA"/>
</dbReference>